<accession>A0A955L1P9</accession>
<evidence type="ECO:0000313" key="3">
    <source>
        <dbReference type="Proteomes" id="UP000775877"/>
    </source>
</evidence>
<protein>
    <submittedName>
        <fullName evidence="2">Uncharacterized protein</fullName>
    </submittedName>
</protein>
<proteinExistence type="predicted"/>
<evidence type="ECO:0000313" key="2">
    <source>
        <dbReference type="EMBL" id="MCA9381259.1"/>
    </source>
</evidence>
<evidence type="ECO:0000256" key="1">
    <source>
        <dbReference type="SAM" id="MobiDB-lite"/>
    </source>
</evidence>
<name>A0A955L1P9_9BACT</name>
<dbReference type="AlphaFoldDB" id="A0A955L1P9"/>
<dbReference type="EMBL" id="JAGQLJ010000068">
    <property type="protein sequence ID" value="MCA9381259.1"/>
    <property type="molecule type" value="Genomic_DNA"/>
</dbReference>
<organism evidence="2 3">
    <name type="scientific">Candidatus Dojkabacteria bacterium</name>
    <dbReference type="NCBI Taxonomy" id="2099670"/>
    <lineage>
        <taxon>Bacteria</taxon>
        <taxon>Candidatus Dojkabacteria</taxon>
    </lineage>
</organism>
<sequence length="80" mass="9419">MGRSLRGPGFDFSGDIFGLQPEKEDTRQNDANEDIAKNAELHRMMEEHRAEIEARSHTDPRIQYKRIGRHQLRYKFIYGS</sequence>
<reference evidence="2" key="2">
    <citation type="journal article" date="2021" name="Microbiome">
        <title>Successional dynamics and alternative stable states in a saline activated sludge microbial community over 9 years.</title>
        <authorList>
            <person name="Wang Y."/>
            <person name="Ye J."/>
            <person name="Ju F."/>
            <person name="Liu L."/>
            <person name="Boyd J.A."/>
            <person name="Deng Y."/>
            <person name="Parks D.H."/>
            <person name="Jiang X."/>
            <person name="Yin X."/>
            <person name="Woodcroft B.J."/>
            <person name="Tyson G.W."/>
            <person name="Hugenholtz P."/>
            <person name="Polz M.F."/>
            <person name="Zhang T."/>
        </authorList>
    </citation>
    <scope>NUCLEOTIDE SEQUENCE</scope>
    <source>
        <strain evidence="2">HKST-UBA13</strain>
    </source>
</reference>
<feature type="region of interest" description="Disordered" evidence="1">
    <location>
        <begin position="1"/>
        <end position="30"/>
    </location>
</feature>
<feature type="compositionally biased region" description="Basic and acidic residues" evidence="1">
    <location>
        <begin position="21"/>
        <end position="30"/>
    </location>
</feature>
<comment type="caution">
    <text evidence="2">The sequence shown here is derived from an EMBL/GenBank/DDBJ whole genome shotgun (WGS) entry which is preliminary data.</text>
</comment>
<reference evidence="2" key="1">
    <citation type="submission" date="2020-04" db="EMBL/GenBank/DDBJ databases">
        <authorList>
            <person name="Zhang T."/>
        </authorList>
    </citation>
    <scope>NUCLEOTIDE SEQUENCE</scope>
    <source>
        <strain evidence="2">HKST-UBA13</strain>
    </source>
</reference>
<gene>
    <name evidence="2" type="ORF">KC678_03265</name>
</gene>
<dbReference type="Proteomes" id="UP000775877">
    <property type="component" value="Unassembled WGS sequence"/>
</dbReference>